<dbReference type="RefSeq" id="WP_004803617.1">
    <property type="nucleotide sequence ID" value="NZ_AUGJ01000007.1"/>
</dbReference>
<keyword evidence="1" id="KW-1133">Transmembrane helix</keyword>
<dbReference type="InterPro" id="IPR010540">
    <property type="entry name" value="CmpB_TMEM229"/>
</dbReference>
<feature type="transmembrane region" description="Helical" evidence="1">
    <location>
        <begin position="108"/>
        <end position="128"/>
    </location>
</feature>
<accession>M2PZG7</accession>
<keyword evidence="3" id="KW-1185">Reference proteome</keyword>
<keyword evidence="1" id="KW-0472">Membrane</keyword>
<feature type="transmembrane region" description="Helical" evidence="1">
    <location>
        <begin position="140"/>
        <end position="165"/>
    </location>
</feature>
<dbReference type="OrthoDB" id="9789229at2"/>
<reference evidence="2 3" key="1">
    <citation type="submission" date="2013-02" db="EMBL/GenBank/DDBJ databases">
        <title>The Genome Sequence of Lactobacillus catenaformis F0143.</title>
        <authorList>
            <consortium name="The Broad Institute Genome Sequencing Platform"/>
            <person name="Earl A."/>
            <person name="Ward D."/>
            <person name="Feldgarden M."/>
            <person name="Gevers D."/>
            <person name="Izard J."/>
            <person name="Blanton J.M."/>
            <person name="Mathney J."/>
            <person name="Dewhirst F.E."/>
            <person name="Young S.K."/>
            <person name="Zeng Q."/>
            <person name="Gargeya S."/>
            <person name="Fitzgerald M."/>
            <person name="Haas B."/>
            <person name="Abouelleil A."/>
            <person name="Alvarado L."/>
            <person name="Arachchi H.M."/>
            <person name="Berlin A."/>
            <person name="Chapman S.B."/>
            <person name="Gearin G."/>
            <person name="Goldberg J."/>
            <person name="Griggs A."/>
            <person name="Gujja S."/>
            <person name="Hansen M."/>
            <person name="Heiman D."/>
            <person name="Howarth C."/>
            <person name="Larimer J."/>
            <person name="Lui A."/>
            <person name="MacDonald P.J.P."/>
            <person name="McCowen C."/>
            <person name="Montmayeur A."/>
            <person name="Murphy C."/>
            <person name="Neiman D."/>
            <person name="Pearson M."/>
            <person name="Priest M."/>
            <person name="Roberts A."/>
            <person name="Saif S."/>
            <person name="Shea T."/>
            <person name="Sisk P."/>
            <person name="Stolte C."/>
            <person name="Sykes S."/>
            <person name="Wortman J."/>
            <person name="Nusbaum C."/>
            <person name="Birren B."/>
        </authorList>
    </citation>
    <scope>NUCLEOTIDE SEQUENCE [LARGE SCALE GENOMIC DNA]</scope>
    <source>
        <strain evidence="2 3">OT 569</strain>
    </source>
</reference>
<dbReference type="eggNOG" id="COG4905">
    <property type="taxonomic scope" value="Bacteria"/>
</dbReference>
<dbReference type="STRING" id="999415.HMPREF9943_01478"/>
<dbReference type="BioCyc" id="ECAT999415-HMP:GTTI-1522-MONOMER"/>
<organism evidence="2 3">
    <name type="scientific">Eggerthia catenaformis OT 569 = DSM 20559</name>
    <dbReference type="NCBI Taxonomy" id="999415"/>
    <lineage>
        <taxon>Bacteria</taxon>
        <taxon>Bacillati</taxon>
        <taxon>Bacillota</taxon>
        <taxon>Erysipelotrichia</taxon>
        <taxon>Erysipelotrichales</taxon>
        <taxon>Coprobacillaceae</taxon>
        <taxon>Eggerthia</taxon>
    </lineage>
</organism>
<keyword evidence="1" id="KW-0812">Transmembrane</keyword>
<protein>
    <submittedName>
        <fullName evidence="2">Uncharacterized protein</fullName>
    </submittedName>
</protein>
<name>M2PZG7_9FIRM</name>
<feature type="transmembrane region" description="Helical" evidence="1">
    <location>
        <begin position="37"/>
        <end position="58"/>
    </location>
</feature>
<dbReference type="EMBL" id="AGEJ01000024">
    <property type="protein sequence ID" value="EMD16075.1"/>
    <property type="molecule type" value="Genomic_DNA"/>
</dbReference>
<feature type="transmembrane region" description="Helical" evidence="1">
    <location>
        <begin position="64"/>
        <end position="87"/>
    </location>
</feature>
<evidence type="ECO:0000313" key="2">
    <source>
        <dbReference type="EMBL" id="EMD16075.1"/>
    </source>
</evidence>
<evidence type="ECO:0000313" key="3">
    <source>
        <dbReference type="Proteomes" id="UP000011758"/>
    </source>
</evidence>
<dbReference type="AlphaFoldDB" id="M2PZG7"/>
<dbReference type="Pfam" id="PF06541">
    <property type="entry name" value="ABC_trans_CmpB"/>
    <property type="match status" value="1"/>
</dbReference>
<sequence>MTWTYAFFIFLLFSFIGWFYETTVCGMIYNKQFKNKGILYGPYCPIYGVGAILCYLIFNRIDNIFIFFLCACCLCSLVEYISGTMLEHFFHNRWWDYSHFPLNIHGHICIYAALFFGIANVTICKFIIPHFLSFLLLHDLHFLHLIASFLLAIISLDIILSIIYLREMNRTVTILYYLLSESTNRSLGRISNILIKKPYQIIKDKDTYLKLIRIFHKYKHKNKYY</sequence>
<proteinExistence type="predicted"/>
<dbReference type="Proteomes" id="UP000011758">
    <property type="component" value="Unassembled WGS sequence"/>
</dbReference>
<comment type="caution">
    <text evidence="2">The sequence shown here is derived from an EMBL/GenBank/DDBJ whole genome shotgun (WGS) entry which is preliminary data.</text>
</comment>
<gene>
    <name evidence="2" type="ORF">HMPREF9943_01478</name>
</gene>
<feature type="transmembrane region" description="Helical" evidence="1">
    <location>
        <begin position="6"/>
        <end position="30"/>
    </location>
</feature>
<evidence type="ECO:0000256" key="1">
    <source>
        <dbReference type="SAM" id="Phobius"/>
    </source>
</evidence>